<reference evidence="1" key="1">
    <citation type="submission" date="2014-09" db="EMBL/GenBank/DDBJ databases">
        <authorList>
            <person name="Magalhaes I.L.F."/>
            <person name="Oliveira U."/>
            <person name="Santos F.R."/>
            <person name="Vidigal T.H.D.A."/>
            <person name="Brescovit A.D."/>
            <person name="Santos A.J."/>
        </authorList>
    </citation>
    <scope>NUCLEOTIDE SEQUENCE</scope>
    <source>
        <tissue evidence="1">Shoot tissue taken approximately 20 cm above the soil surface</tissue>
    </source>
</reference>
<name>A0A0A8YZG0_ARUDO</name>
<dbReference type="EMBL" id="GBRH01267077">
    <property type="protein sequence ID" value="JAD30818.1"/>
    <property type="molecule type" value="Transcribed_RNA"/>
</dbReference>
<sequence>MENYLLTQYHITSWTKSNFGFSTLAAV</sequence>
<reference evidence="1" key="2">
    <citation type="journal article" date="2015" name="Data Brief">
        <title>Shoot transcriptome of the giant reed, Arundo donax.</title>
        <authorList>
            <person name="Barrero R.A."/>
            <person name="Guerrero F.D."/>
            <person name="Moolhuijzen P."/>
            <person name="Goolsby J.A."/>
            <person name="Tidwell J."/>
            <person name="Bellgard S.E."/>
            <person name="Bellgard M.I."/>
        </authorList>
    </citation>
    <scope>NUCLEOTIDE SEQUENCE</scope>
    <source>
        <tissue evidence="1">Shoot tissue taken approximately 20 cm above the soil surface</tissue>
    </source>
</reference>
<proteinExistence type="predicted"/>
<accession>A0A0A8YZG0</accession>
<organism evidence="1">
    <name type="scientific">Arundo donax</name>
    <name type="common">Giant reed</name>
    <name type="synonym">Donax arundinaceus</name>
    <dbReference type="NCBI Taxonomy" id="35708"/>
    <lineage>
        <taxon>Eukaryota</taxon>
        <taxon>Viridiplantae</taxon>
        <taxon>Streptophyta</taxon>
        <taxon>Embryophyta</taxon>
        <taxon>Tracheophyta</taxon>
        <taxon>Spermatophyta</taxon>
        <taxon>Magnoliopsida</taxon>
        <taxon>Liliopsida</taxon>
        <taxon>Poales</taxon>
        <taxon>Poaceae</taxon>
        <taxon>PACMAD clade</taxon>
        <taxon>Arundinoideae</taxon>
        <taxon>Arundineae</taxon>
        <taxon>Arundo</taxon>
    </lineage>
</organism>
<protein>
    <submittedName>
        <fullName evidence="1">Uncharacterized protein</fullName>
    </submittedName>
</protein>
<dbReference type="AlphaFoldDB" id="A0A0A8YZG0"/>
<evidence type="ECO:0000313" key="1">
    <source>
        <dbReference type="EMBL" id="JAD30818.1"/>
    </source>
</evidence>